<dbReference type="PANTHER" id="PTHR13789">
    <property type="entry name" value="MONOOXYGENASE"/>
    <property type="match status" value="1"/>
</dbReference>
<evidence type="ECO:0000256" key="3">
    <source>
        <dbReference type="ARBA" id="ARBA00022827"/>
    </source>
</evidence>
<dbReference type="Gene3D" id="3.50.50.60">
    <property type="entry name" value="FAD/NAD(P)-binding domain"/>
    <property type="match status" value="1"/>
</dbReference>
<evidence type="ECO:0000256" key="5">
    <source>
        <dbReference type="ARBA" id="ARBA00023033"/>
    </source>
</evidence>
<dbReference type="InterPro" id="IPR050493">
    <property type="entry name" value="FAD-dep_Monooxygenase_BioMet"/>
</dbReference>
<dbReference type="RefSeq" id="WP_126010455.1">
    <property type="nucleotide sequence ID" value="NZ_CP032509.1"/>
</dbReference>
<organism evidence="7 8">
    <name type="scientific">Georhizobium profundi</name>
    <dbReference type="NCBI Taxonomy" id="2341112"/>
    <lineage>
        <taxon>Bacteria</taxon>
        <taxon>Pseudomonadati</taxon>
        <taxon>Pseudomonadota</taxon>
        <taxon>Alphaproteobacteria</taxon>
        <taxon>Hyphomicrobiales</taxon>
        <taxon>Rhizobiaceae</taxon>
        <taxon>Georhizobium</taxon>
    </lineage>
</organism>
<feature type="domain" description="FAD-binding" evidence="6">
    <location>
        <begin position="6"/>
        <end position="343"/>
    </location>
</feature>
<proteinExistence type="predicted"/>
<protein>
    <submittedName>
        <fullName evidence="7">FAD-binding protein</fullName>
    </submittedName>
</protein>
<keyword evidence="2" id="KW-0285">Flavoprotein</keyword>
<evidence type="ECO:0000259" key="6">
    <source>
        <dbReference type="Pfam" id="PF01494"/>
    </source>
</evidence>
<dbReference type="GO" id="GO:0004497">
    <property type="term" value="F:monooxygenase activity"/>
    <property type="evidence" value="ECO:0007669"/>
    <property type="project" value="UniProtKB-KW"/>
</dbReference>
<dbReference type="SUPFAM" id="SSF51905">
    <property type="entry name" value="FAD/NAD(P)-binding domain"/>
    <property type="match status" value="1"/>
</dbReference>
<dbReference type="Proteomes" id="UP000268192">
    <property type="component" value="Chromosome"/>
</dbReference>
<keyword evidence="3" id="KW-0274">FAD</keyword>
<keyword evidence="5" id="KW-0503">Monooxygenase</keyword>
<accession>A0A3Q8XR52</accession>
<reference evidence="7 8" key="1">
    <citation type="submission" date="2018-09" db="EMBL/GenBank/DDBJ databases">
        <title>Marinorhizobium profundi gen. nov., sp. nov., isolated from a deep-sea sediment sample from the New Britain Trench and proposal of Marinorhizobiaceae fam. nov. in the order Rhizobiales of the class Alphaproteobacteria.</title>
        <authorList>
            <person name="Cao J."/>
        </authorList>
    </citation>
    <scope>NUCLEOTIDE SEQUENCE [LARGE SCALE GENOMIC DNA]</scope>
    <source>
        <strain evidence="7 8">WS11</strain>
    </source>
</reference>
<dbReference type="AlphaFoldDB" id="A0A3Q8XR52"/>
<dbReference type="GO" id="GO:0071949">
    <property type="term" value="F:FAD binding"/>
    <property type="evidence" value="ECO:0007669"/>
    <property type="project" value="InterPro"/>
</dbReference>
<dbReference type="InterPro" id="IPR036188">
    <property type="entry name" value="FAD/NAD-bd_sf"/>
</dbReference>
<dbReference type="SUPFAM" id="SSF54373">
    <property type="entry name" value="FAD-linked reductases, C-terminal domain"/>
    <property type="match status" value="1"/>
</dbReference>
<dbReference type="Pfam" id="PF01494">
    <property type="entry name" value="FAD_binding_3"/>
    <property type="match status" value="1"/>
</dbReference>
<dbReference type="PANTHER" id="PTHR13789:SF318">
    <property type="entry name" value="GERANYLGERANYL DIPHOSPHATE REDUCTASE"/>
    <property type="match status" value="1"/>
</dbReference>
<comment type="cofactor">
    <cofactor evidence="1">
        <name>FAD</name>
        <dbReference type="ChEBI" id="CHEBI:57692"/>
    </cofactor>
</comment>
<evidence type="ECO:0000256" key="2">
    <source>
        <dbReference type="ARBA" id="ARBA00022630"/>
    </source>
</evidence>
<keyword evidence="8" id="KW-1185">Reference proteome</keyword>
<dbReference type="KEGG" id="abaw:D5400_13405"/>
<sequence>MTQRHAAIVGAGIAGLTSALALARKGFTVSIYEQAVELAEVGAGLQLSPNATRLLDRLGLVEKLTDKWHEPPSIDLVSGLSGRHVAQVPAGAKARKRWGAPYAVIHRADLQSVLHQAVLDHPSIELQLGVRIEGAGVEAVRRDIEARSGRLPDLVVGADGVWSRMRASAGGPAKAPFTGQIAWRMTLPRESIGSLFDPDRLSAFIAPQTHLVAYPLKSRGTVNLVAITHGAAMEANWSGNDAARHELSQAFSRWSSRLTGLFDRAEMNGRWPIHGLSGQYWGAGRLVLIGDAAHAMPPYAAQGAAMAIEDAYALASHVAGDDLDAGIAAFIAARRPRIDKVARRAAFNRFAYHARGPIRLGRDIVLALRKPDDLAGDFDWLYGDRSIE</sequence>
<dbReference type="EMBL" id="CP032509">
    <property type="protein sequence ID" value="AZN72138.1"/>
    <property type="molecule type" value="Genomic_DNA"/>
</dbReference>
<keyword evidence="4" id="KW-0560">Oxidoreductase</keyword>
<evidence type="ECO:0000313" key="7">
    <source>
        <dbReference type="EMBL" id="AZN72138.1"/>
    </source>
</evidence>
<dbReference type="InterPro" id="IPR002938">
    <property type="entry name" value="FAD-bd"/>
</dbReference>
<name>A0A3Q8XR52_9HYPH</name>
<evidence type="ECO:0000256" key="4">
    <source>
        <dbReference type="ARBA" id="ARBA00023002"/>
    </source>
</evidence>
<evidence type="ECO:0000256" key="1">
    <source>
        <dbReference type="ARBA" id="ARBA00001974"/>
    </source>
</evidence>
<dbReference type="OrthoDB" id="4230779at2"/>
<gene>
    <name evidence="7" type="ORF">D5400_13405</name>
</gene>
<evidence type="ECO:0000313" key="8">
    <source>
        <dbReference type="Proteomes" id="UP000268192"/>
    </source>
</evidence>
<dbReference type="PRINTS" id="PR00420">
    <property type="entry name" value="RNGMNOXGNASE"/>
</dbReference>